<dbReference type="GO" id="GO:0005826">
    <property type="term" value="C:actomyosin contractile ring"/>
    <property type="evidence" value="ECO:0007669"/>
    <property type="project" value="TreeGrafter"/>
</dbReference>
<comment type="caution">
    <text evidence="3">The sequence shown here is derived from an EMBL/GenBank/DDBJ whole genome shotgun (WGS) entry which is preliminary data.</text>
</comment>
<feature type="region of interest" description="Disordered" evidence="1">
    <location>
        <begin position="1"/>
        <end position="69"/>
    </location>
</feature>
<evidence type="ECO:0000256" key="1">
    <source>
        <dbReference type="SAM" id="MobiDB-lite"/>
    </source>
</evidence>
<evidence type="ECO:0000313" key="3">
    <source>
        <dbReference type="EMBL" id="KAF5891904.1"/>
    </source>
</evidence>
<sequence length="814" mass="89731">MEQQKDKNPKRQRDPLEENISASNELEAVLKRRRLAAGGVENHNPEHPDIRSPARSRRHESEVKPDTPAIASVRLRVQQLAQRRDGAAALVQRCMSDPGAESPSTTLLQDICHIGKGEFSSRMERFKTPTPESSPTPATPGTHQLSSFVQNMQQQLNATVTPSTKEAGRIRQAREDELKSLRVQPLTENMWLKRSFSDPSLAERVTPPSSSCSFQRTRTMPWPQLQFENDDSSIELKESECSLNFSGVTEMTGDSFSVVTSSFTAEIQPPAPALCPPEAVVRPHEEISTSALIDKMFEDVLQAADIEEEEEEEEKGVNDSTVSETKEAETELKLKSPNPSLGGDEAACDGEQNECEDLEEEENEESAACNEEDFLSLPPSCILSPLSKSVEAVVTPMRLISTTPPPMVPCDPAEEVATPLAPPLYSIDAYRSQRKTLPPSSQCVTPGVQKQPAEKPRIKPAINTKETIKALSDEASKLQTVVNQTLQALSCCSDEQHGKGSLQEAEAEKLLLVSSEKRAALLAEISRLREGGAGREPDAHRLQPCRGTVSINNIQLPLKVEFVCSARTARPTHYFFILIRYGACNIVATPLATAADAENGDTITFPTSITLQDIRSNFEIDVEVYSLCNNAANSSSTNVQQHRGSSRSKPTPKKLLSSIKKSNLCSTSGATSVLDPRRSSNFSLVGSHRVTLSSLGQSKFLLDKVPFLSPLEGHIYLRLHSESHSNVHHQGFLTMFEDVSGFGSWQRLFFKLEGGVLYYWNYPNEMGSKPAEGSISLWGFDSLRPVERDSCARPHTFELVNSRTLQQDQSHTLT</sequence>
<dbReference type="OrthoDB" id="5915976at2759"/>
<feature type="region of interest" description="Disordered" evidence="1">
    <location>
        <begin position="634"/>
        <end position="653"/>
    </location>
</feature>
<evidence type="ECO:0000259" key="2">
    <source>
        <dbReference type="PROSITE" id="PS50003"/>
    </source>
</evidence>
<dbReference type="InterPro" id="IPR051364">
    <property type="entry name" value="Cytokinesis/Rho-signaling"/>
</dbReference>
<dbReference type="SUPFAM" id="SSF50729">
    <property type="entry name" value="PH domain-like"/>
    <property type="match status" value="1"/>
</dbReference>
<dbReference type="Proteomes" id="UP000727407">
    <property type="component" value="Unassembled WGS sequence"/>
</dbReference>
<feature type="domain" description="PH" evidence="2">
    <location>
        <begin position="726"/>
        <end position="814"/>
    </location>
</feature>
<dbReference type="Pfam" id="PF08174">
    <property type="entry name" value="Anillin"/>
    <property type="match status" value="1"/>
</dbReference>
<proteinExistence type="predicted"/>
<accession>A0A8J4TJW8</accession>
<dbReference type="InterPro" id="IPR001849">
    <property type="entry name" value="PH_domain"/>
</dbReference>
<feature type="compositionally biased region" description="Basic and acidic residues" evidence="1">
    <location>
        <begin position="324"/>
        <end position="334"/>
    </location>
</feature>
<dbReference type="Pfam" id="PF00169">
    <property type="entry name" value="PH"/>
    <property type="match status" value="1"/>
</dbReference>
<reference evidence="3" key="1">
    <citation type="submission" date="2020-07" db="EMBL/GenBank/DDBJ databases">
        <title>Clarias magur genome sequencing, assembly and annotation.</title>
        <authorList>
            <person name="Kushwaha B."/>
            <person name="Kumar R."/>
            <person name="Das P."/>
            <person name="Joshi C.G."/>
            <person name="Kumar D."/>
            <person name="Nagpure N.S."/>
            <person name="Pandey M."/>
            <person name="Agarwal S."/>
            <person name="Srivastava S."/>
            <person name="Singh M."/>
            <person name="Sahoo L."/>
            <person name="Jayasankar P."/>
            <person name="Meher P.K."/>
            <person name="Koringa P.G."/>
            <person name="Iquebal M.A."/>
            <person name="Das S.P."/>
            <person name="Bit A."/>
            <person name="Patnaik S."/>
            <person name="Patel N."/>
            <person name="Shah T.M."/>
            <person name="Hinsu A."/>
            <person name="Jena J.K."/>
        </authorList>
    </citation>
    <scope>NUCLEOTIDE SEQUENCE</scope>
    <source>
        <strain evidence="3">CIFAMagur01</strain>
        <tissue evidence="3">Testis</tissue>
    </source>
</reference>
<gene>
    <name evidence="3" type="ORF">DAT39_018394</name>
</gene>
<feature type="compositionally biased region" description="Basic and acidic residues" evidence="1">
    <location>
        <begin position="1"/>
        <end position="16"/>
    </location>
</feature>
<feature type="region of interest" description="Disordered" evidence="1">
    <location>
        <begin position="436"/>
        <end position="455"/>
    </location>
</feature>
<organism evidence="3 4">
    <name type="scientific">Clarias magur</name>
    <name type="common">Asian catfish</name>
    <name type="synonym">Macropteronotus magur</name>
    <dbReference type="NCBI Taxonomy" id="1594786"/>
    <lineage>
        <taxon>Eukaryota</taxon>
        <taxon>Metazoa</taxon>
        <taxon>Chordata</taxon>
        <taxon>Craniata</taxon>
        <taxon>Vertebrata</taxon>
        <taxon>Euteleostomi</taxon>
        <taxon>Actinopterygii</taxon>
        <taxon>Neopterygii</taxon>
        <taxon>Teleostei</taxon>
        <taxon>Ostariophysi</taxon>
        <taxon>Siluriformes</taxon>
        <taxon>Clariidae</taxon>
        <taxon>Clarias</taxon>
    </lineage>
</organism>
<dbReference type="PANTHER" id="PTHR21538">
    <property type="entry name" value="ANILLIN/RHOTEKIN RTKN"/>
    <property type="match status" value="1"/>
</dbReference>
<feature type="compositionally biased region" description="Polar residues" evidence="1">
    <location>
        <begin position="634"/>
        <end position="643"/>
    </location>
</feature>
<dbReference type="GO" id="GO:0000281">
    <property type="term" value="P:mitotic cytokinesis"/>
    <property type="evidence" value="ECO:0007669"/>
    <property type="project" value="TreeGrafter"/>
</dbReference>
<dbReference type="InterPro" id="IPR011993">
    <property type="entry name" value="PH-like_dom_sf"/>
</dbReference>
<dbReference type="Gene3D" id="2.30.29.30">
    <property type="entry name" value="Pleckstrin-homology domain (PH domain)/Phosphotyrosine-binding domain (PTB)"/>
    <property type="match status" value="1"/>
</dbReference>
<name>A0A8J4TJW8_CLAMG</name>
<dbReference type="InterPro" id="IPR012966">
    <property type="entry name" value="AHD"/>
</dbReference>
<dbReference type="AlphaFoldDB" id="A0A8J4TJW8"/>
<feature type="compositionally biased region" description="Basic and acidic residues" evidence="1">
    <location>
        <begin position="43"/>
        <end position="52"/>
    </location>
</feature>
<dbReference type="GO" id="GO:0031106">
    <property type="term" value="P:septin ring organization"/>
    <property type="evidence" value="ECO:0007669"/>
    <property type="project" value="TreeGrafter"/>
</dbReference>
<dbReference type="PANTHER" id="PTHR21538:SF26">
    <property type="entry name" value="ANILLIN ISOFORM X1"/>
    <property type="match status" value="1"/>
</dbReference>
<protein>
    <submittedName>
        <fullName evidence="3">Actin-binding protein anillin-like isoform X1</fullName>
    </submittedName>
</protein>
<dbReference type="GO" id="GO:0000915">
    <property type="term" value="P:actomyosin contractile ring assembly"/>
    <property type="evidence" value="ECO:0007669"/>
    <property type="project" value="TreeGrafter"/>
</dbReference>
<dbReference type="PROSITE" id="PS50003">
    <property type="entry name" value="PH_DOMAIN"/>
    <property type="match status" value="1"/>
</dbReference>
<dbReference type="EMBL" id="QNUK01000543">
    <property type="protein sequence ID" value="KAF5891904.1"/>
    <property type="molecule type" value="Genomic_DNA"/>
</dbReference>
<feature type="non-terminal residue" evidence="3">
    <location>
        <position position="1"/>
    </location>
</feature>
<keyword evidence="4" id="KW-1185">Reference proteome</keyword>
<evidence type="ECO:0000313" key="4">
    <source>
        <dbReference type="Proteomes" id="UP000727407"/>
    </source>
</evidence>
<feature type="region of interest" description="Disordered" evidence="1">
    <location>
        <begin position="307"/>
        <end position="352"/>
    </location>
</feature>